<feature type="chain" id="PRO_5046882245" evidence="2">
    <location>
        <begin position="18"/>
        <end position="535"/>
    </location>
</feature>
<evidence type="ECO:0000256" key="2">
    <source>
        <dbReference type="SAM" id="SignalP"/>
    </source>
</evidence>
<organism evidence="3 4">
    <name type="scientific">Pendulispora brunnea</name>
    <dbReference type="NCBI Taxonomy" id="2905690"/>
    <lineage>
        <taxon>Bacteria</taxon>
        <taxon>Pseudomonadati</taxon>
        <taxon>Myxococcota</taxon>
        <taxon>Myxococcia</taxon>
        <taxon>Myxococcales</taxon>
        <taxon>Sorangiineae</taxon>
        <taxon>Pendulisporaceae</taxon>
        <taxon>Pendulispora</taxon>
    </lineage>
</organism>
<dbReference type="EMBL" id="CP089982">
    <property type="protein sequence ID" value="WXA96164.1"/>
    <property type="molecule type" value="Genomic_DNA"/>
</dbReference>
<evidence type="ECO:0000313" key="4">
    <source>
        <dbReference type="Proteomes" id="UP001379533"/>
    </source>
</evidence>
<feature type="region of interest" description="Disordered" evidence="1">
    <location>
        <begin position="97"/>
        <end position="118"/>
    </location>
</feature>
<dbReference type="RefSeq" id="WP_394846777.1">
    <property type="nucleotide sequence ID" value="NZ_CP089982.1"/>
</dbReference>
<evidence type="ECO:0000256" key="1">
    <source>
        <dbReference type="SAM" id="MobiDB-lite"/>
    </source>
</evidence>
<dbReference type="NCBIfam" id="TIGR03901">
    <property type="entry name" value="MYXO-CTERM"/>
    <property type="match status" value="1"/>
</dbReference>
<reference evidence="3 4" key="1">
    <citation type="submission" date="2021-12" db="EMBL/GenBank/DDBJ databases">
        <title>Discovery of the Pendulisporaceae a myxobacterial family with distinct sporulation behavior and unique specialized metabolism.</title>
        <authorList>
            <person name="Garcia R."/>
            <person name="Popoff A."/>
            <person name="Bader C.D."/>
            <person name="Loehr J."/>
            <person name="Walesch S."/>
            <person name="Walt C."/>
            <person name="Boldt J."/>
            <person name="Bunk B."/>
            <person name="Haeckl F.J.F.P.J."/>
            <person name="Gunesch A.P."/>
            <person name="Birkelbach J."/>
            <person name="Nuebel U."/>
            <person name="Pietschmann T."/>
            <person name="Bach T."/>
            <person name="Mueller R."/>
        </authorList>
    </citation>
    <scope>NUCLEOTIDE SEQUENCE [LARGE SCALE GENOMIC DNA]</scope>
    <source>
        <strain evidence="3 4">MSr12523</strain>
    </source>
</reference>
<accession>A0ABZ2KC18</accession>
<name>A0ABZ2KC18_9BACT</name>
<dbReference type="Proteomes" id="UP001379533">
    <property type="component" value="Chromosome"/>
</dbReference>
<keyword evidence="2" id="KW-0732">Signal</keyword>
<evidence type="ECO:0000313" key="3">
    <source>
        <dbReference type="EMBL" id="WXA96164.1"/>
    </source>
</evidence>
<gene>
    <name evidence="3" type="ORF">LZC95_04845</name>
</gene>
<protein>
    <submittedName>
        <fullName evidence="3">MYXO-CTERM sorting domain-containing protein</fullName>
    </submittedName>
</protein>
<proteinExistence type="predicted"/>
<feature type="compositionally biased region" description="Basic and acidic residues" evidence="1">
    <location>
        <begin position="108"/>
        <end position="118"/>
    </location>
</feature>
<feature type="signal peptide" evidence="2">
    <location>
        <begin position="1"/>
        <end position="17"/>
    </location>
</feature>
<keyword evidence="4" id="KW-1185">Reference proteome</keyword>
<sequence>MTTVTATILSFLPSAHAYTISNVATSGCHESITSEALRNVRKVRSQAAPLPANRDETALIDDVQFTPADDMKDLNAVALLLGVRDNDLKGEGANDLSSLAPIHGTPENQKEHCLRGPDRKEPNGTLQAVEDCHEFIMQRVTEALDGLDAAGVPNPNLRTALTVHLAIRGQIDAQLPTYYVRMGQAIHAVQDSFTHTYRTADQMRITVTLDWLDAVARSHDEAHDGPPHSSELDKCDDLDDLRQRRRDLAVEASSAILDATLDPSKTRDQKLETVRGLLERYLGYSAGCTFENNWCDAPEKRYATDVGCGCRSSSDGGMGTFVAMAGLIALALTVRRRRRRGGAAFGAAFALAWALTTSSARAEPTPKAIPPAEPLPPRESPNVALGVSLGVAGSFDKTAVAGNVGARLRVSKMWVLGLDAEWNPFISATGSTFRMGTFNAYLSGMLRFPLAYENINLRTTLSAGTSTLLFDLYGAPRASTGIFAQLYPLGIEWKASRLFYIILNPLGVAVPVPQLSGVPFMYPQYRINLAVEFYP</sequence>
<dbReference type="InterPro" id="IPR024038">
    <property type="entry name" value="MYXO-CTERM"/>
</dbReference>